<reference evidence="1 2" key="1">
    <citation type="submission" date="2017-06" db="EMBL/GenBank/DDBJ databases">
        <title>Ant-infecting Ophiocordyceps genomes reveal a high diversity of potential behavioral manipulation genes and a possible major role for enterotoxins.</title>
        <authorList>
            <person name="De Bekker C."/>
            <person name="Evans H.C."/>
            <person name="Brachmann A."/>
            <person name="Hughes D.P."/>
        </authorList>
    </citation>
    <scope>NUCLEOTIDE SEQUENCE [LARGE SCALE GENOMIC DNA]</scope>
    <source>
        <strain evidence="1 2">Map64</strain>
    </source>
</reference>
<name>A0A2C5Y0T8_9HYPO</name>
<sequence length="90" mass="10193">MVARGILIYYKEFVKFAGYTNGFFSVFGGHNIEIADPENCNKSFGLVLLPEDALLHKLLKGIRFSQLAYGPEMAHLYHCFAAVDFFCLRP</sequence>
<comment type="caution">
    <text evidence="1">The sequence shown here is derived from an EMBL/GenBank/DDBJ whole genome shotgun (WGS) entry which is preliminary data.</text>
</comment>
<protein>
    <submittedName>
        <fullName evidence="1">Uncharacterized protein</fullName>
    </submittedName>
</protein>
<proteinExistence type="predicted"/>
<accession>A0A2C5Y0T8</accession>
<organism evidence="1 2">
    <name type="scientific">Ophiocordyceps australis</name>
    <dbReference type="NCBI Taxonomy" id="1399860"/>
    <lineage>
        <taxon>Eukaryota</taxon>
        <taxon>Fungi</taxon>
        <taxon>Dikarya</taxon>
        <taxon>Ascomycota</taxon>
        <taxon>Pezizomycotina</taxon>
        <taxon>Sordariomycetes</taxon>
        <taxon>Hypocreomycetidae</taxon>
        <taxon>Hypocreales</taxon>
        <taxon>Ophiocordycipitaceae</taxon>
        <taxon>Ophiocordyceps</taxon>
    </lineage>
</organism>
<dbReference type="EMBL" id="NJET01000139">
    <property type="protein sequence ID" value="PHH60584.1"/>
    <property type="molecule type" value="Genomic_DNA"/>
</dbReference>
<evidence type="ECO:0000313" key="1">
    <source>
        <dbReference type="EMBL" id="PHH60584.1"/>
    </source>
</evidence>
<gene>
    <name evidence="1" type="ORF">CDD81_1440</name>
</gene>
<keyword evidence="2" id="KW-1185">Reference proteome</keyword>
<dbReference type="Proteomes" id="UP000226192">
    <property type="component" value="Unassembled WGS sequence"/>
</dbReference>
<evidence type="ECO:0000313" key="2">
    <source>
        <dbReference type="Proteomes" id="UP000226192"/>
    </source>
</evidence>
<dbReference type="AlphaFoldDB" id="A0A2C5Y0T8"/>